<evidence type="ECO:0000259" key="3">
    <source>
        <dbReference type="Pfam" id="PF13649"/>
    </source>
</evidence>
<dbReference type="SUPFAM" id="SSF53335">
    <property type="entry name" value="S-adenosyl-L-methionine-dependent methyltransferases"/>
    <property type="match status" value="1"/>
</dbReference>
<gene>
    <name evidence="6" type="primary">rlmA</name>
    <name evidence="5" type="ORF">ESZ26_10640</name>
    <name evidence="6" type="ORF">ESZ27_07575</name>
</gene>
<dbReference type="GO" id="GO:0052911">
    <property type="term" value="F:23S rRNA (guanine(745)-N(1))-methyltransferase activity"/>
    <property type="evidence" value="ECO:0007669"/>
    <property type="project" value="UniProtKB-EC"/>
</dbReference>
<dbReference type="InterPro" id="IPR016718">
    <property type="entry name" value="rRNA_m1G-MeTrfase_A_prd"/>
</dbReference>
<feature type="binding site" evidence="1">
    <location>
        <position position="8"/>
    </location>
    <ligand>
        <name>Zn(2+)</name>
        <dbReference type="ChEBI" id="CHEBI:29105"/>
    </ligand>
</feature>
<dbReference type="EC" id="2.1.1.187" evidence="6"/>
<dbReference type="Gene3D" id="3.40.50.150">
    <property type="entry name" value="Vaccinia Virus protein VP39"/>
    <property type="match status" value="1"/>
</dbReference>
<dbReference type="CDD" id="cd02440">
    <property type="entry name" value="AdoMet_MTases"/>
    <property type="match status" value="1"/>
</dbReference>
<evidence type="ECO:0000256" key="2">
    <source>
        <dbReference type="PIRSR" id="PIRSR018249-2"/>
    </source>
</evidence>
<evidence type="ECO:0000313" key="8">
    <source>
        <dbReference type="Proteomes" id="UP000321917"/>
    </source>
</evidence>
<dbReference type="InterPro" id="IPR048647">
    <property type="entry name" value="RlmA_N"/>
</dbReference>
<feature type="binding site" evidence="1">
    <location>
        <position position="11"/>
    </location>
    <ligand>
        <name>Zn(2+)</name>
        <dbReference type="ChEBI" id="CHEBI:29105"/>
    </ligand>
</feature>
<feature type="domain" description="Methyltransferase" evidence="3">
    <location>
        <begin position="91"/>
        <end position="161"/>
    </location>
</feature>
<protein>
    <submittedName>
        <fullName evidence="6">23S rRNA (Guanine(745)-N(1))-methyltransferase</fullName>
        <ecNumber evidence="6">2.1.1.187</ecNumber>
    </submittedName>
</protein>
<evidence type="ECO:0000256" key="1">
    <source>
        <dbReference type="PIRSR" id="PIRSR018249-1"/>
    </source>
</evidence>
<dbReference type="Proteomes" id="UP000321917">
    <property type="component" value="Unassembled WGS sequence"/>
</dbReference>
<evidence type="ECO:0000259" key="4">
    <source>
        <dbReference type="Pfam" id="PF21302"/>
    </source>
</evidence>
<keyword evidence="6" id="KW-0489">Methyltransferase</keyword>
<dbReference type="OrthoDB" id="108476at2"/>
<name>A0A5C6QHZ5_9GAMM</name>
<dbReference type="GO" id="GO:0046872">
    <property type="term" value="F:metal ion binding"/>
    <property type="evidence" value="ECO:0007669"/>
    <property type="project" value="UniProtKB-KW"/>
</dbReference>
<dbReference type="PANTHER" id="PTHR43460">
    <property type="entry name" value="METHYLTRANSFERASE"/>
    <property type="match status" value="1"/>
</dbReference>
<organism evidence="6 8">
    <name type="scientific">Colwellia hornerae</name>
    <dbReference type="NCBI Taxonomy" id="89402"/>
    <lineage>
        <taxon>Bacteria</taxon>
        <taxon>Pseudomonadati</taxon>
        <taxon>Pseudomonadota</taxon>
        <taxon>Gammaproteobacteria</taxon>
        <taxon>Alteromonadales</taxon>
        <taxon>Colwelliaceae</taxon>
        <taxon>Colwellia</taxon>
    </lineage>
</organism>
<dbReference type="AlphaFoldDB" id="A0A5C6QHZ5"/>
<evidence type="ECO:0000313" key="6">
    <source>
        <dbReference type="EMBL" id="TWX68192.1"/>
    </source>
</evidence>
<feature type="binding site" evidence="2">
    <location>
        <begin position="98"/>
        <end position="99"/>
    </location>
    <ligand>
        <name>S-adenosyl-L-methionine</name>
        <dbReference type="ChEBI" id="CHEBI:59789"/>
    </ligand>
</feature>
<feature type="binding site" evidence="2">
    <location>
        <position position="183"/>
    </location>
    <ligand>
        <name>S-adenosyl-L-methionine</name>
        <dbReference type="ChEBI" id="CHEBI:59789"/>
    </ligand>
</feature>
<dbReference type="Proteomes" id="UP000321525">
    <property type="component" value="Unassembled WGS sequence"/>
</dbReference>
<dbReference type="NCBIfam" id="NF008300">
    <property type="entry name" value="PRK11088.1"/>
    <property type="match status" value="1"/>
</dbReference>
<proteinExistence type="predicted"/>
<dbReference type="InterPro" id="IPR041698">
    <property type="entry name" value="Methyltransf_25"/>
</dbReference>
<dbReference type="EMBL" id="VOLR01000013">
    <property type="protein sequence ID" value="TWX59165.1"/>
    <property type="molecule type" value="Genomic_DNA"/>
</dbReference>
<feature type="binding site" evidence="1">
    <location>
        <position position="28"/>
    </location>
    <ligand>
        <name>Zn(2+)</name>
        <dbReference type="ChEBI" id="CHEBI:29105"/>
    </ligand>
</feature>
<keyword evidence="7" id="KW-1185">Reference proteome</keyword>
<dbReference type="Pfam" id="PF21302">
    <property type="entry name" value="Zn_ribbon_RlmA"/>
    <property type="match status" value="1"/>
</dbReference>
<sequence length="271" mass="30909">MFLAQYVCPICKMSLVLNSKSYRCQSNHSFDEAKEGYVNLLPVQHKHSKDPGDNKAMVNARRQFLDKGFYQPLADELQSLYRQYGDLTKPVFDAGCGEGFYTQQYVKPTNRVYGIDIAKNAVKNAAKKYKDCQFSVATLSQLPFSENYFAWINSIYAPILEEEFTRVLANNGYLVTVTPAKNHLIELKALIYRTAKQHDITKSPIENLTLIAQKEVNYVMEFTKGEDIINLLAMTPFAFKTTETLLNDLKARNSFSCQADFLIRLYKNNAG</sequence>
<accession>A0A5C6QHZ5</accession>
<dbReference type="PANTHER" id="PTHR43460:SF1">
    <property type="entry name" value="METHYLTRANSFERASE TYPE 11 DOMAIN-CONTAINING PROTEIN"/>
    <property type="match status" value="1"/>
</dbReference>
<keyword evidence="1" id="KW-0479">Metal-binding</keyword>
<dbReference type="InterPro" id="IPR052939">
    <property type="entry name" value="23S_rRNA_MeTrnsfrase_RlmA"/>
</dbReference>
<dbReference type="RefSeq" id="WP_146799608.1">
    <property type="nucleotide sequence ID" value="NZ_VOLP01000013.1"/>
</dbReference>
<keyword evidence="2" id="KW-0949">S-adenosyl-L-methionine</keyword>
<feature type="binding site" evidence="1">
    <location>
        <position position="24"/>
    </location>
    <ligand>
        <name>Zn(2+)</name>
        <dbReference type="ChEBI" id="CHEBI:29105"/>
    </ligand>
</feature>
<feature type="domain" description="23S rRNA (guanine(745)-N(1))-methyltransferase N-terminal" evidence="4">
    <location>
        <begin position="6"/>
        <end position="49"/>
    </location>
</feature>
<dbReference type="EMBL" id="VOLQ01000011">
    <property type="protein sequence ID" value="TWX68192.1"/>
    <property type="molecule type" value="Genomic_DNA"/>
</dbReference>
<dbReference type="PIRSF" id="PIRSF018249">
    <property type="entry name" value="MyrA_prd"/>
    <property type="match status" value="1"/>
</dbReference>
<feature type="binding site" evidence="2">
    <location>
        <position position="70"/>
    </location>
    <ligand>
        <name>S-adenosyl-L-methionine</name>
        <dbReference type="ChEBI" id="CHEBI:59789"/>
    </ligand>
</feature>
<reference evidence="6 8" key="1">
    <citation type="submission" date="2019-07" db="EMBL/GenBank/DDBJ databases">
        <title>Genomes of sea-ice associated Colwellia species.</title>
        <authorList>
            <person name="Bowman J.P."/>
        </authorList>
    </citation>
    <scope>NUCLEOTIDE SEQUENCE [LARGE SCALE GENOMIC DNA]</scope>
    <source>
        <strain evidence="5 7">ACAM 607</strain>
        <strain evidence="6 8">IC036</strain>
    </source>
</reference>
<evidence type="ECO:0000313" key="5">
    <source>
        <dbReference type="EMBL" id="TWX59165.1"/>
    </source>
</evidence>
<dbReference type="InterPro" id="IPR029063">
    <property type="entry name" value="SAM-dependent_MTases_sf"/>
</dbReference>
<evidence type="ECO:0000313" key="7">
    <source>
        <dbReference type="Proteomes" id="UP000321525"/>
    </source>
</evidence>
<keyword evidence="1" id="KW-0862">Zinc</keyword>
<keyword evidence="6" id="KW-0808">Transferase</keyword>
<dbReference type="Pfam" id="PF13649">
    <property type="entry name" value="Methyltransf_25"/>
    <property type="match status" value="1"/>
</dbReference>
<comment type="caution">
    <text evidence="6">The sequence shown here is derived from an EMBL/GenBank/DDBJ whole genome shotgun (WGS) entry which is preliminary data.</text>
</comment>